<dbReference type="EMBL" id="CAJNDS010002373">
    <property type="protein sequence ID" value="CAE7453646.1"/>
    <property type="molecule type" value="Genomic_DNA"/>
</dbReference>
<dbReference type="HAMAP" id="MF_01208">
    <property type="entry name" value="PyrE"/>
    <property type="match status" value="1"/>
</dbReference>
<evidence type="ECO:0000256" key="5">
    <source>
        <dbReference type="ARBA" id="ARBA00011971"/>
    </source>
</evidence>
<dbReference type="GO" id="GO:0006207">
    <property type="term" value="P:'de novo' pyrimidine nucleobase biosynthetic process"/>
    <property type="evidence" value="ECO:0007669"/>
    <property type="project" value="TreeGrafter"/>
</dbReference>
<evidence type="ECO:0000256" key="6">
    <source>
        <dbReference type="ARBA" id="ARBA00022676"/>
    </source>
</evidence>
<dbReference type="SUPFAM" id="SSF53271">
    <property type="entry name" value="PRTase-like"/>
    <property type="match status" value="1"/>
</dbReference>
<evidence type="ECO:0000256" key="8">
    <source>
        <dbReference type="ARBA" id="ARBA00022975"/>
    </source>
</evidence>
<dbReference type="GO" id="GO:0004588">
    <property type="term" value="F:orotate phosphoribosyltransferase activity"/>
    <property type="evidence" value="ECO:0007669"/>
    <property type="project" value="UniProtKB-EC"/>
</dbReference>
<dbReference type="InterPro" id="IPR004467">
    <property type="entry name" value="Or_phspho_trans_dom"/>
</dbReference>
<protein>
    <recommendedName>
        <fullName evidence="5">orotate phosphoribosyltransferase</fullName>
        <ecNumber evidence="5">2.4.2.10</ecNumber>
    </recommendedName>
</protein>
<evidence type="ECO:0000313" key="10">
    <source>
        <dbReference type="EMBL" id="CAE7453646.1"/>
    </source>
</evidence>
<dbReference type="NCBIfam" id="TIGR00336">
    <property type="entry name" value="pyrE"/>
    <property type="match status" value="1"/>
</dbReference>
<dbReference type="PANTHER" id="PTHR46683">
    <property type="entry name" value="OROTATE PHOSPHORIBOSYLTRANSFERASE 1-RELATED"/>
    <property type="match status" value="1"/>
</dbReference>
<dbReference type="GO" id="GO:0044205">
    <property type="term" value="P:'de novo' UMP biosynthetic process"/>
    <property type="evidence" value="ECO:0007669"/>
    <property type="project" value="UniProtKB-UniPathway"/>
</dbReference>
<keyword evidence="8" id="KW-0665">Pyrimidine biosynthesis</keyword>
<dbReference type="InterPro" id="IPR023031">
    <property type="entry name" value="OPRT"/>
</dbReference>
<accession>A0A812RV05</accession>
<proteinExistence type="inferred from homology"/>
<comment type="subunit">
    <text evidence="4">Homodimer.</text>
</comment>
<dbReference type="UniPathway" id="UPA00070">
    <property type="reaction ID" value="UER00119"/>
</dbReference>
<evidence type="ECO:0000259" key="9">
    <source>
        <dbReference type="Pfam" id="PF00156"/>
    </source>
</evidence>
<dbReference type="AlphaFoldDB" id="A0A812RV05"/>
<evidence type="ECO:0000313" key="11">
    <source>
        <dbReference type="Proteomes" id="UP000604046"/>
    </source>
</evidence>
<dbReference type="InterPro" id="IPR029057">
    <property type="entry name" value="PRTase-like"/>
</dbReference>
<evidence type="ECO:0000256" key="4">
    <source>
        <dbReference type="ARBA" id="ARBA00011738"/>
    </source>
</evidence>
<sequence>MAGVAHGFVEFALSQEVLRFGQFTLKSGRTSPYFFNAGLFTTGEALARLGDFYADAIVASGVEFDCIFGPAYKGITLAAAIAIALYKNHGRSVPYAYNRKEAKDHGEGGLIVGKLTGRVLIVDDVITAGTAIRESMDLLAAQRELQVVGVAVAMDRQEKVKEDENVSAIQQVERDFGIPVMSIAKMEDLITFIDKKYDKDDREALLQSIKEYRDRFGVSV</sequence>
<organism evidence="10 11">
    <name type="scientific">Symbiodinium natans</name>
    <dbReference type="NCBI Taxonomy" id="878477"/>
    <lineage>
        <taxon>Eukaryota</taxon>
        <taxon>Sar</taxon>
        <taxon>Alveolata</taxon>
        <taxon>Dinophyceae</taxon>
        <taxon>Suessiales</taxon>
        <taxon>Symbiodiniaceae</taxon>
        <taxon>Symbiodinium</taxon>
    </lineage>
</organism>
<comment type="caution">
    <text evidence="10">The sequence shown here is derived from an EMBL/GenBank/DDBJ whole genome shotgun (WGS) entry which is preliminary data.</text>
</comment>
<dbReference type="GO" id="GO:0046132">
    <property type="term" value="P:pyrimidine ribonucleoside biosynthetic process"/>
    <property type="evidence" value="ECO:0007669"/>
    <property type="project" value="TreeGrafter"/>
</dbReference>
<gene>
    <name evidence="10" type="primary">pyrE</name>
    <name evidence="10" type="ORF">SNAT2548_LOCUS24904</name>
</gene>
<comment type="pathway">
    <text evidence="2">Pyrimidine metabolism; UMP biosynthesis via de novo pathway; UMP from orotate: step 1/2.</text>
</comment>
<comment type="similarity">
    <text evidence="3">Belongs to the purine/pyrimidine phosphoribosyltransferase family. PyrE subfamily.</text>
</comment>
<dbReference type="GO" id="GO:0005737">
    <property type="term" value="C:cytoplasm"/>
    <property type="evidence" value="ECO:0007669"/>
    <property type="project" value="TreeGrafter"/>
</dbReference>
<keyword evidence="7" id="KW-0808">Transferase</keyword>
<evidence type="ECO:0000256" key="3">
    <source>
        <dbReference type="ARBA" id="ARBA00006340"/>
    </source>
</evidence>
<evidence type="ECO:0000256" key="2">
    <source>
        <dbReference type="ARBA" id="ARBA00004889"/>
    </source>
</evidence>
<evidence type="ECO:0000256" key="1">
    <source>
        <dbReference type="ARBA" id="ARBA00003769"/>
    </source>
</evidence>
<evidence type="ECO:0000256" key="7">
    <source>
        <dbReference type="ARBA" id="ARBA00022679"/>
    </source>
</evidence>
<keyword evidence="11" id="KW-1185">Reference proteome</keyword>
<dbReference type="InterPro" id="IPR000836">
    <property type="entry name" value="PRTase_dom"/>
</dbReference>
<dbReference type="CDD" id="cd06223">
    <property type="entry name" value="PRTases_typeI"/>
    <property type="match status" value="1"/>
</dbReference>
<comment type="function">
    <text evidence="1">Catalyzes the transfer of a ribosyl phosphate group from 5-phosphoribose 1-diphosphate to orotate, leading to the formation of orotidine monophosphate (OMP).</text>
</comment>
<dbReference type="FunFam" id="3.40.50.2020:FF:000008">
    <property type="entry name" value="Orotate phosphoribosyltransferase"/>
    <property type="match status" value="1"/>
</dbReference>
<dbReference type="Pfam" id="PF00156">
    <property type="entry name" value="Pribosyltran"/>
    <property type="match status" value="1"/>
</dbReference>
<dbReference type="PANTHER" id="PTHR46683:SF1">
    <property type="entry name" value="OROTATE PHOSPHORIBOSYLTRANSFERASE 1-RELATED"/>
    <property type="match status" value="1"/>
</dbReference>
<dbReference type="EC" id="2.4.2.10" evidence="5"/>
<keyword evidence="6" id="KW-0328">Glycosyltransferase</keyword>
<dbReference type="OrthoDB" id="5553476at2759"/>
<dbReference type="Proteomes" id="UP000604046">
    <property type="component" value="Unassembled WGS sequence"/>
</dbReference>
<dbReference type="Gene3D" id="3.40.50.2020">
    <property type="match status" value="1"/>
</dbReference>
<name>A0A812RV05_9DINO</name>
<reference evidence="10" key="1">
    <citation type="submission" date="2021-02" db="EMBL/GenBank/DDBJ databases">
        <authorList>
            <person name="Dougan E. K."/>
            <person name="Rhodes N."/>
            <person name="Thang M."/>
            <person name="Chan C."/>
        </authorList>
    </citation>
    <scope>NUCLEOTIDE SEQUENCE</scope>
</reference>
<feature type="domain" description="Phosphoribosyltransferase" evidence="9">
    <location>
        <begin position="44"/>
        <end position="165"/>
    </location>
</feature>